<protein>
    <recommendedName>
        <fullName evidence="4">Secreted protein</fullName>
    </recommendedName>
</protein>
<comment type="caution">
    <text evidence="2">The sequence shown here is derived from an EMBL/GenBank/DDBJ whole genome shotgun (WGS) entry which is preliminary data.</text>
</comment>
<dbReference type="AlphaFoldDB" id="A0A368GPE8"/>
<proteinExistence type="predicted"/>
<dbReference type="Proteomes" id="UP000252519">
    <property type="component" value="Unassembled WGS sequence"/>
</dbReference>
<accession>A0A368GPE8</accession>
<gene>
    <name evidence="2" type="ORF">ANCCAN_07772</name>
</gene>
<keyword evidence="1" id="KW-0732">Signal</keyword>
<evidence type="ECO:0000313" key="2">
    <source>
        <dbReference type="EMBL" id="RCN46226.1"/>
    </source>
</evidence>
<organism evidence="2 3">
    <name type="scientific">Ancylostoma caninum</name>
    <name type="common">Dog hookworm</name>
    <dbReference type="NCBI Taxonomy" id="29170"/>
    <lineage>
        <taxon>Eukaryota</taxon>
        <taxon>Metazoa</taxon>
        <taxon>Ecdysozoa</taxon>
        <taxon>Nematoda</taxon>
        <taxon>Chromadorea</taxon>
        <taxon>Rhabditida</taxon>
        <taxon>Rhabditina</taxon>
        <taxon>Rhabditomorpha</taxon>
        <taxon>Strongyloidea</taxon>
        <taxon>Ancylostomatidae</taxon>
        <taxon>Ancylostomatinae</taxon>
        <taxon>Ancylostoma</taxon>
    </lineage>
</organism>
<feature type="chain" id="PRO_5016685927" description="Secreted protein" evidence="1">
    <location>
        <begin position="22"/>
        <end position="106"/>
    </location>
</feature>
<name>A0A368GPE8_ANCCA</name>
<feature type="signal peptide" evidence="1">
    <location>
        <begin position="1"/>
        <end position="21"/>
    </location>
</feature>
<evidence type="ECO:0000313" key="3">
    <source>
        <dbReference type="Proteomes" id="UP000252519"/>
    </source>
</evidence>
<sequence length="106" mass="11975">MCAFAWRPLFLVNASCSPCRCQPFSCGLRVRVWRSVHVICQTRFWILPTIIPLDNNGLAYTGRSCSAALPHLDCSHRGQERSSGTAHSSWIHSHFHSQCCQSLFPE</sequence>
<dbReference type="EMBL" id="JOJR01000084">
    <property type="protein sequence ID" value="RCN46226.1"/>
    <property type="molecule type" value="Genomic_DNA"/>
</dbReference>
<evidence type="ECO:0000256" key="1">
    <source>
        <dbReference type="SAM" id="SignalP"/>
    </source>
</evidence>
<keyword evidence="3" id="KW-1185">Reference proteome</keyword>
<reference evidence="2 3" key="1">
    <citation type="submission" date="2014-10" db="EMBL/GenBank/DDBJ databases">
        <title>Draft genome of the hookworm Ancylostoma caninum.</title>
        <authorList>
            <person name="Mitreva M."/>
        </authorList>
    </citation>
    <scope>NUCLEOTIDE SEQUENCE [LARGE SCALE GENOMIC DNA]</scope>
    <source>
        <strain evidence="2 3">Baltimore</strain>
    </source>
</reference>
<evidence type="ECO:0008006" key="4">
    <source>
        <dbReference type="Google" id="ProtNLM"/>
    </source>
</evidence>